<feature type="binding site" evidence="6">
    <location>
        <position position="54"/>
    </location>
    <ligand>
        <name>Na(+)</name>
        <dbReference type="ChEBI" id="CHEBI:29101"/>
        <label>1</label>
    </ligand>
</feature>
<dbReference type="GO" id="GO:0015175">
    <property type="term" value="F:neutral L-amino acid transmembrane transporter activity"/>
    <property type="evidence" value="ECO:0007669"/>
    <property type="project" value="TreeGrafter"/>
</dbReference>
<keyword evidence="4" id="KW-1133">Transmembrane helix</keyword>
<evidence type="ECO:0000256" key="4">
    <source>
        <dbReference type="ARBA" id="ARBA00022989"/>
    </source>
</evidence>
<keyword evidence="3" id="KW-0812">Transmembrane</keyword>
<proteinExistence type="predicted"/>
<evidence type="ECO:0000256" key="3">
    <source>
        <dbReference type="ARBA" id="ARBA00022692"/>
    </source>
</evidence>
<keyword evidence="2" id="KW-0813">Transport</keyword>
<evidence type="ECO:0000256" key="2">
    <source>
        <dbReference type="ARBA" id="ARBA00022448"/>
    </source>
</evidence>
<protein>
    <submittedName>
        <fullName evidence="7">Uncharacterized protein</fullName>
    </submittedName>
</protein>
<evidence type="ECO:0000313" key="8">
    <source>
        <dbReference type="Proteomes" id="UP000261620"/>
    </source>
</evidence>
<keyword evidence="8" id="KW-1185">Reference proteome</keyword>
<name>A0A3Q3VL41_MOLML</name>
<sequence length="80" mass="9309">MVTLKLYNPEAEHRISFHQELDELESEEAGDSPKWDNKAQYKLTCVLFCVGQGNVWRFPYLYQSHGGGKPLELDLFWTCT</sequence>
<evidence type="ECO:0000256" key="1">
    <source>
        <dbReference type="ARBA" id="ARBA00004141"/>
    </source>
</evidence>
<dbReference type="Ensembl" id="ENSMMOT00000001036.1">
    <property type="protein sequence ID" value="ENSMMOP00000001013.1"/>
    <property type="gene ID" value="ENSMMOG00000000875.1"/>
</dbReference>
<dbReference type="STRING" id="94237.ENSMMOP00000001013"/>
<evidence type="ECO:0000256" key="6">
    <source>
        <dbReference type="PIRSR" id="PIRSR600175-1"/>
    </source>
</evidence>
<dbReference type="GO" id="GO:0035725">
    <property type="term" value="P:sodium ion transmembrane transport"/>
    <property type="evidence" value="ECO:0007669"/>
    <property type="project" value="TreeGrafter"/>
</dbReference>
<dbReference type="Proteomes" id="UP000261620">
    <property type="component" value="Unplaced"/>
</dbReference>
<keyword evidence="5" id="KW-0472">Membrane</keyword>
<dbReference type="OMA" id="EHRISFH"/>
<dbReference type="Pfam" id="PF00209">
    <property type="entry name" value="SNF"/>
    <property type="match status" value="1"/>
</dbReference>
<dbReference type="PROSITE" id="PS50267">
    <property type="entry name" value="NA_NEUROTRAN_SYMP_3"/>
    <property type="match status" value="1"/>
</dbReference>
<dbReference type="AlphaFoldDB" id="A0A3Q3VL41"/>
<evidence type="ECO:0000256" key="5">
    <source>
        <dbReference type="ARBA" id="ARBA00023136"/>
    </source>
</evidence>
<dbReference type="InterPro" id="IPR037272">
    <property type="entry name" value="SNS_sf"/>
</dbReference>
<feature type="binding site" evidence="6">
    <location>
        <position position="50"/>
    </location>
    <ligand>
        <name>Na(+)</name>
        <dbReference type="ChEBI" id="CHEBI:29101"/>
        <label>1</label>
    </ligand>
</feature>
<keyword evidence="6" id="KW-0479">Metal-binding</keyword>
<dbReference type="GO" id="GO:0046872">
    <property type="term" value="F:metal ion binding"/>
    <property type="evidence" value="ECO:0007669"/>
    <property type="project" value="UniProtKB-KW"/>
</dbReference>
<comment type="subcellular location">
    <subcellularLocation>
        <location evidence="1">Membrane</location>
        <topology evidence="1">Multi-pass membrane protein</topology>
    </subcellularLocation>
</comment>
<reference evidence="7" key="1">
    <citation type="submission" date="2025-08" db="UniProtKB">
        <authorList>
            <consortium name="Ensembl"/>
        </authorList>
    </citation>
    <scope>IDENTIFICATION</scope>
</reference>
<dbReference type="PANTHER" id="PTHR11616">
    <property type="entry name" value="SODIUM/CHLORIDE DEPENDENT TRANSPORTER"/>
    <property type="match status" value="1"/>
</dbReference>
<dbReference type="PANTHER" id="PTHR11616:SF125">
    <property type="entry name" value="SODIUM-DEPENDENT NEUTRAL AMINO ACID TRANSPORTER B(0)AT1"/>
    <property type="match status" value="1"/>
</dbReference>
<evidence type="ECO:0000313" key="7">
    <source>
        <dbReference type="Ensembl" id="ENSMMOP00000001013.1"/>
    </source>
</evidence>
<organism evidence="7 8">
    <name type="scientific">Mola mola</name>
    <name type="common">Ocean sunfish</name>
    <name type="synonym">Tetraodon mola</name>
    <dbReference type="NCBI Taxonomy" id="94237"/>
    <lineage>
        <taxon>Eukaryota</taxon>
        <taxon>Metazoa</taxon>
        <taxon>Chordata</taxon>
        <taxon>Craniata</taxon>
        <taxon>Vertebrata</taxon>
        <taxon>Euteleostomi</taxon>
        <taxon>Actinopterygii</taxon>
        <taxon>Neopterygii</taxon>
        <taxon>Teleostei</taxon>
        <taxon>Neoteleostei</taxon>
        <taxon>Acanthomorphata</taxon>
        <taxon>Eupercaria</taxon>
        <taxon>Tetraodontiformes</taxon>
        <taxon>Molidae</taxon>
        <taxon>Mola</taxon>
    </lineage>
</organism>
<accession>A0A3Q3VL41</accession>
<reference evidence="7" key="2">
    <citation type="submission" date="2025-09" db="UniProtKB">
        <authorList>
            <consortium name="Ensembl"/>
        </authorList>
    </citation>
    <scope>IDENTIFICATION</scope>
</reference>
<dbReference type="InterPro" id="IPR000175">
    <property type="entry name" value="Na/ntran_symport"/>
</dbReference>
<dbReference type="GO" id="GO:0031526">
    <property type="term" value="C:brush border membrane"/>
    <property type="evidence" value="ECO:0007669"/>
    <property type="project" value="TreeGrafter"/>
</dbReference>
<dbReference type="SUPFAM" id="SSF161070">
    <property type="entry name" value="SNF-like"/>
    <property type="match status" value="1"/>
</dbReference>
<keyword evidence="6" id="KW-0915">Sodium</keyword>